<dbReference type="AlphaFoldDB" id="A0A8S3GIU8"/>
<evidence type="ECO:0000313" key="3">
    <source>
        <dbReference type="EMBL" id="CAF5226677.1"/>
    </source>
</evidence>
<accession>A0A8S3GIU8</accession>
<dbReference type="Proteomes" id="UP000681967">
    <property type="component" value="Unassembled WGS sequence"/>
</dbReference>
<evidence type="ECO:0000313" key="2">
    <source>
        <dbReference type="EMBL" id="CAF5225999.1"/>
    </source>
</evidence>
<comment type="caution">
    <text evidence="1">The sequence shown here is derived from an EMBL/GenBank/DDBJ whole genome shotgun (WGS) entry which is preliminary data.</text>
</comment>
<dbReference type="EMBL" id="CAJOBH010269936">
    <property type="protein sequence ID" value="CAF5163927.1"/>
    <property type="molecule type" value="Genomic_DNA"/>
</dbReference>
<gene>
    <name evidence="1" type="ORF">BYL167_LOCUS75394</name>
    <name evidence="2" type="ORF">GIL414_LOCUS86882</name>
    <name evidence="3" type="ORF">SMN809_LOCUS84902</name>
</gene>
<evidence type="ECO:0000313" key="4">
    <source>
        <dbReference type="Proteomes" id="UP000681967"/>
    </source>
</evidence>
<protein>
    <submittedName>
        <fullName evidence="1">Uncharacterized protein</fullName>
    </submittedName>
</protein>
<sequence>MKTVMVPLKIHRDLAGALSLPTIKSW</sequence>
<dbReference type="Proteomes" id="UP000681720">
    <property type="component" value="Unassembled WGS sequence"/>
</dbReference>
<feature type="non-terminal residue" evidence="1">
    <location>
        <position position="26"/>
    </location>
</feature>
<reference evidence="1" key="1">
    <citation type="submission" date="2021-02" db="EMBL/GenBank/DDBJ databases">
        <authorList>
            <person name="Nowell W R."/>
        </authorList>
    </citation>
    <scope>NUCLEOTIDE SEQUENCE</scope>
</reference>
<dbReference type="EMBL" id="CAJOBI010362142">
    <property type="protein sequence ID" value="CAF5226677.1"/>
    <property type="molecule type" value="Genomic_DNA"/>
</dbReference>
<dbReference type="Proteomes" id="UP000676336">
    <property type="component" value="Unassembled WGS sequence"/>
</dbReference>
<name>A0A8S3GIU8_9BILA</name>
<organism evidence="1 4">
    <name type="scientific">Rotaria magnacalcarata</name>
    <dbReference type="NCBI Taxonomy" id="392030"/>
    <lineage>
        <taxon>Eukaryota</taxon>
        <taxon>Metazoa</taxon>
        <taxon>Spiralia</taxon>
        <taxon>Gnathifera</taxon>
        <taxon>Rotifera</taxon>
        <taxon>Eurotatoria</taxon>
        <taxon>Bdelloidea</taxon>
        <taxon>Philodinida</taxon>
        <taxon>Philodinidae</taxon>
        <taxon>Rotaria</taxon>
    </lineage>
</organism>
<proteinExistence type="predicted"/>
<evidence type="ECO:0000313" key="1">
    <source>
        <dbReference type="EMBL" id="CAF5163927.1"/>
    </source>
</evidence>
<dbReference type="EMBL" id="CAJOBJ010377204">
    <property type="protein sequence ID" value="CAF5225999.1"/>
    <property type="molecule type" value="Genomic_DNA"/>
</dbReference>